<feature type="region of interest" description="Disordered" evidence="1">
    <location>
        <begin position="414"/>
        <end position="441"/>
    </location>
</feature>
<dbReference type="PANTHER" id="PTHR40240:SF1">
    <property type="entry name" value="PLEXUS, ISOFORM A"/>
    <property type="match status" value="1"/>
</dbReference>
<feature type="compositionally biased region" description="Low complexity" evidence="1">
    <location>
        <begin position="1435"/>
        <end position="1448"/>
    </location>
</feature>
<evidence type="ECO:0000256" key="1">
    <source>
        <dbReference type="SAM" id="MobiDB-lite"/>
    </source>
</evidence>
<name>A0AAN7ZNG9_9COLE</name>
<feature type="compositionally biased region" description="Polar residues" evidence="1">
    <location>
        <begin position="415"/>
        <end position="436"/>
    </location>
</feature>
<feature type="compositionally biased region" description="Polar residues" evidence="1">
    <location>
        <begin position="875"/>
        <end position="890"/>
    </location>
</feature>
<feature type="region of interest" description="Disordered" evidence="1">
    <location>
        <begin position="1109"/>
        <end position="1235"/>
    </location>
</feature>
<reference evidence="2 3" key="1">
    <citation type="journal article" date="2024" name="Insects">
        <title>An Improved Chromosome-Level Genome Assembly of the Firefly Pyrocoelia pectoralis.</title>
        <authorList>
            <person name="Fu X."/>
            <person name="Meyer-Rochow V.B."/>
            <person name="Ballantyne L."/>
            <person name="Zhu X."/>
        </authorList>
    </citation>
    <scope>NUCLEOTIDE SEQUENCE [LARGE SCALE GENOMIC DNA]</scope>
    <source>
        <strain evidence="2">XCY_ONT2</strain>
    </source>
</reference>
<feature type="compositionally biased region" description="Polar residues" evidence="1">
    <location>
        <begin position="1115"/>
        <end position="1125"/>
    </location>
</feature>
<evidence type="ECO:0008006" key="4">
    <source>
        <dbReference type="Google" id="ProtNLM"/>
    </source>
</evidence>
<feature type="compositionally biased region" description="Polar residues" evidence="1">
    <location>
        <begin position="1219"/>
        <end position="1231"/>
    </location>
</feature>
<gene>
    <name evidence="2" type="ORF">RI129_003584</name>
</gene>
<feature type="region of interest" description="Disordered" evidence="1">
    <location>
        <begin position="2558"/>
        <end position="2585"/>
    </location>
</feature>
<feature type="compositionally biased region" description="Low complexity" evidence="1">
    <location>
        <begin position="1126"/>
        <end position="1141"/>
    </location>
</feature>
<accession>A0AAN7ZNG9</accession>
<feature type="region of interest" description="Disordered" evidence="1">
    <location>
        <begin position="1570"/>
        <end position="1590"/>
    </location>
</feature>
<protein>
    <recommendedName>
        <fullName evidence="4">Genetic suppressor element-like domain-containing protein</fullName>
    </recommendedName>
</protein>
<feature type="region of interest" description="Disordered" evidence="1">
    <location>
        <begin position="1051"/>
        <end position="1073"/>
    </location>
</feature>
<organism evidence="2 3">
    <name type="scientific">Pyrocoelia pectoralis</name>
    <dbReference type="NCBI Taxonomy" id="417401"/>
    <lineage>
        <taxon>Eukaryota</taxon>
        <taxon>Metazoa</taxon>
        <taxon>Ecdysozoa</taxon>
        <taxon>Arthropoda</taxon>
        <taxon>Hexapoda</taxon>
        <taxon>Insecta</taxon>
        <taxon>Pterygota</taxon>
        <taxon>Neoptera</taxon>
        <taxon>Endopterygota</taxon>
        <taxon>Coleoptera</taxon>
        <taxon>Polyphaga</taxon>
        <taxon>Elateriformia</taxon>
        <taxon>Elateroidea</taxon>
        <taxon>Lampyridae</taxon>
        <taxon>Lampyrinae</taxon>
        <taxon>Pyrocoelia</taxon>
    </lineage>
</organism>
<dbReference type="Proteomes" id="UP001329430">
    <property type="component" value="Chromosome 2"/>
</dbReference>
<dbReference type="EMBL" id="JAVRBK010000002">
    <property type="protein sequence ID" value="KAK5648692.1"/>
    <property type="molecule type" value="Genomic_DNA"/>
</dbReference>
<feature type="compositionally biased region" description="Polar residues" evidence="1">
    <location>
        <begin position="1191"/>
        <end position="1206"/>
    </location>
</feature>
<evidence type="ECO:0000313" key="2">
    <source>
        <dbReference type="EMBL" id="KAK5648692.1"/>
    </source>
</evidence>
<feature type="compositionally biased region" description="Polar residues" evidence="1">
    <location>
        <begin position="1148"/>
        <end position="1165"/>
    </location>
</feature>
<feature type="region of interest" description="Disordered" evidence="1">
    <location>
        <begin position="788"/>
        <end position="863"/>
    </location>
</feature>
<feature type="region of interest" description="Disordered" evidence="1">
    <location>
        <begin position="1429"/>
        <end position="1448"/>
    </location>
</feature>
<dbReference type="PANTHER" id="PTHR40240">
    <property type="entry name" value="PLEXUS, ISOFORM A"/>
    <property type="match status" value="1"/>
</dbReference>
<keyword evidence="3" id="KW-1185">Reference proteome</keyword>
<feature type="region of interest" description="Disordered" evidence="1">
    <location>
        <begin position="875"/>
        <end position="943"/>
    </location>
</feature>
<evidence type="ECO:0000313" key="3">
    <source>
        <dbReference type="Proteomes" id="UP001329430"/>
    </source>
</evidence>
<proteinExistence type="predicted"/>
<sequence length="2742" mass="309025">MQTMDKVSVKNGTTDLQQIKQSTDPPEICFVCGNRDHPHSYWLHIKPPLNKPKEPYFPFLESHEPPTGYVSKSDIAVRVCYLCYKLLVEQWDAYERASRPHSERLYWLKRVDNGPYTGADMGLQGEYAAQVLGINNESTVSIRPPNGRADNVVKTNIHSRSSPRLTQLTSLDKEDRDVAADAALDLRNTSSSSRSSPISTSVPIFHCQNSNSSTGTDILDLSMPDKNSATEVCYVCGDEFKRGSLNYIAAKQLPDTPPNYQFFPSLMLHPRPSRSRPMDSAGRVQACVECQHHLFKQWDMFQMQAVPHFERNYTLRKRQAAAVDTTTFICYTCALEYPSSSLRLLYCCPNPEKEPYFPFIQTLKPPPGTSPISPQGMVQVCSICYKSIPQKHKAFGGDSSVIVNNHVSLADVQNHRNSNSNSQPSQVKSPSNSTGSDIRFKPYEIGKPGIITTKKKQAANELREMAKINSIATRIASPGPEVNGQANNQNYRCYICGGLFSRVQMEWLSTSAEGMNSHAMHFPCLRSVSRTSENSCMDSHGRVLSCNSCVNHLARQWETLECERVPLERRKYDVPGPETNAVTEKNISPSGSVVSDRSLITNSSGSSIYCFLCGLHSELTLARVLYSRPQGRNAPYFPALLSHASPPNAEQLREDGSALVCTFCYHSLVSQWRRYESQGGAAPPADRREYNTRDYCCYVCGIITYRKRIRALQIKDFPFLRFHPQPENSLLLENGDYAVVCLDCYETLRTQSLEYERWGLPLDKRQYNWLTQPPPPEDSPEAMVARLPSGQRSDKVVPQTFVARPSRKNCSPKTEKKTLSKAEQGATTTSKSSLPTNSVSKHRSGSSHAISGTNQSSQGQSSHSFAAALRNLAQQSVPTTSEHQTTTTAPSAIDSHRRDLGNTQVNEKLSKGPDLNLFGGSGSNIRPPESRLHPSTLSSDRYPGCSPLPDLSRSGFQPYRAEDRIPQLPVPLDVAAYPPYGYPPLSLIDEQLYLERMGLLRPPWPPIASPYIPYMIPGTPMPLYMHERLKLEEEYRQKLARKEEQIERELQEQRELHQQREREHRERDRLHREKEKVPYISVPSHIPNTHISSQPPLVLPMLHPSVHHPKELYSSPMTLSTSTRQSPLGSNLMPPSLSNSLHTYPTIPRSSPSLQRHSPHSTFHPPTSRPEYGLNLSQQKHSPVIQPSGPIINNASSLAPPSQMGSRVSPKPSTPKPQAKSTTPKPSTPINSLRIPNVVSTTPNVSSATIASISSTISNTIVNTSVVSTRKPPITLKTTCQPSDNLQCYNVSTNTHSNIAESEKGRPFDVENLIKETTFKTVPNFKLPKQNSDYQVIHSRANMTDDTKKNEDCVTLYPGVIINSVEALLDNASFEVPNNVDKNVDNARIIVHSNISICKPFVTMTTSSSTSTLTTCRNLDRSGEIKHAQTPINTSMQQSPSPQLPASSPSYPIQTLLSSNFDCSKITIIESDKQFNNESSSEIKDTYINVNKSKTTYGKESVMQFPNVQPISTTRNNFNGSEMCTKEAKSTVSFWDLHLPYSTASTLNVQVKEREAMNNITIKDLLSHNANKNSLDNKNRRSRKLPIDTVPEGNKNSCVVLNVPAVNPHQPPFKKQKISKIDTATKKRKLLRERRNLKANSAKSKLVYESDVKIKKERIVFERITTHKGTVTNFGVPVFGFSDSSSSSSCCSSDFESDSIEIDSKYTKNIPKLDCTKEKVQFLKLFEIITHKKRNAVELLKLEGRKWQPKWIPTIEKSRKLVLDLPVPSITSSPSDGSLKLKFMHILGLQTFPLNVKYGYEMEWLKVIQERTKRKCASSLTDYYLKVHQIYVKSIQQYSQMDESDMTAAEQKSENQTVNQKDLKQNKYIDETNNLAFQNSTMNVTSHELKDNFDILSNGFEVQGTAQEKLKDLPMLPPIEQNENDLFMHHQFGNTLHNLNGVCNKSITNNIYGNRETENRLFLNSSQPSYEFKQNSFNHSTSSCFNKCNVKNKFQSNEEIKEFNMPANINCNSDYKNTKTCNSTEEFNSSNTILKMPHVISQTSCFNKFQSNEKNKEFNMFANVNCNSDYKNTKTCNSAEEFNSSNAILKLPHIISQTSCFNKFQSNEKEKEFNISANVNCNSDYKNTKTCNSTEEFNSTNTILKMPHVISQTSCFNKFQSNEKNKEFNMSANVNCNGDYKITKTCNSTEEFNSSNTILKMPHVISQTSCFNKFQSNEKDKEFDMSANVNCNSDYKNSQTCNTAEKFDSSNIILRTPHVISQTSCINKFQSNEEIKEFNMLADINCNSDYKNSKTYNSTEEFDSSNIILKMPHVISQTSCFNNFQSNEEIKEFNVAANSNSDYENYKTCNSTEEFDSSNILKTPHVISQTSCFQSNMSTNVNCNSNYENKKKCNSTVEFDSSNIILKMPHVISQSACFDKCNVKNKFQSNQEINKLNMAANVNCNGDYENKKNCNLAEFDSSNIILKMPHVISQSFNKFQSNEKINISANINCNNSSENQKTCNTTEEFDASNIILQMPHVINNTINSKDLTSQCSQTESNYVLPLTMILVDNRTIPQETDDVSSGNVKTKSLNKDSSSGNVKTKSLNKDVSSGIVKTKTLNKAIQCIRVRDALLNKGIQCVRTRDVSLNKAIQCGKSQDVTTQVKNGPNCTSSNAESPKWPGLDKLIESYQLYRKDCNDEIRCLKDSMKNLKETVYVDLRKARTFERERRILQSTVYMFHQERIEIKTKIDKFDEIIDAFR</sequence>
<feature type="compositionally biased region" description="Polar residues" evidence="1">
    <location>
        <begin position="825"/>
        <end position="839"/>
    </location>
</feature>
<comment type="caution">
    <text evidence="2">The sequence shown here is derived from an EMBL/GenBank/DDBJ whole genome shotgun (WGS) entry which is preliminary data.</text>
</comment>